<dbReference type="WBParaSite" id="SVE_1901300.1">
    <property type="protein sequence ID" value="SVE_1901300.1"/>
    <property type="gene ID" value="SVE_1901300"/>
</dbReference>
<evidence type="ECO:0000313" key="3">
    <source>
        <dbReference type="WBParaSite" id="SVE_1901300.1"/>
    </source>
</evidence>
<evidence type="ECO:0000313" key="2">
    <source>
        <dbReference type="Proteomes" id="UP000035680"/>
    </source>
</evidence>
<feature type="transmembrane region" description="Helical" evidence="1">
    <location>
        <begin position="27"/>
        <end position="49"/>
    </location>
</feature>
<keyword evidence="1" id="KW-1133">Transmembrane helix</keyword>
<sequence>MNQKKFDKNDSFYYAPAAFELLHYKDAAIIGAILGISALSGTGLMFYFLHNTYNITGITTTILCFVTIISFIITTILMVFGIIKEKPNLMWPQMTILQLENILLFLLGSFSIISMACGTPTTNFLFGFIVNVPEMETHLGPIWPFNIAAASFVGCLICVWFNVLLRGAYDYLLDKKFFEGIEKIELR</sequence>
<keyword evidence="2" id="KW-1185">Reference proteome</keyword>
<name>A0A0K0G2R3_STRVS</name>
<dbReference type="Proteomes" id="UP000035680">
    <property type="component" value="Unassembled WGS sequence"/>
</dbReference>
<proteinExistence type="predicted"/>
<dbReference type="AlphaFoldDB" id="A0A0K0G2R3"/>
<feature type="transmembrane region" description="Helical" evidence="1">
    <location>
        <begin position="142"/>
        <end position="165"/>
    </location>
</feature>
<feature type="transmembrane region" description="Helical" evidence="1">
    <location>
        <begin position="55"/>
        <end position="83"/>
    </location>
</feature>
<organism evidence="2 3">
    <name type="scientific">Strongyloides venezuelensis</name>
    <name type="common">Threadworm</name>
    <dbReference type="NCBI Taxonomy" id="75913"/>
    <lineage>
        <taxon>Eukaryota</taxon>
        <taxon>Metazoa</taxon>
        <taxon>Ecdysozoa</taxon>
        <taxon>Nematoda</taxon>
        <taxon>Chromadorea</taxon>
        <taxon>Rhabditida</taxon>
        <taxon>Tylenchina</taxon>
        <taxon>Panagrolaimomorpha</taxon>
        <taxon>Strongyloidoidea</taxon>
        <taxon>Strongyloididae</taxon>
        <taxon>Strongyloides</taxon>
    </lineage>
</organism>
<reference evidence="2" key="1">
    <citation type="submission" date="2014-07" db="EMBL/GenBank/DDBJ databases">
        <authorList>
            <person name="Martin A.A"/>
            <person name="De Silva N."/>
        </authorList>
    </citation>
    <scope>NUCLEOTIDE SEQUENCE</scope>
</reference>
<keyword evidence="1" id="KW-0472">Membrane</keyword>
<evidence type="ECO:0000256" key="1">
    <source>
        <dbReference type="SAM" id="Phobius"/>
    </source>
</evidence>
<accession>A0A0K0G2R3</accession>
<keyword evidence="1" id="KW-0812">Transmembrane</keyword>
<reference evidence="3" key="2">
    <citation type="submission" date="2015-08" db="UniProtKB">
        <authorList>
            <consortium name="WormBaseParasite"/>
        </authorList>
    </citation>
    <scope>IDENTIFICATION</scope>
</reference>
<feature type="transmembrane region" description="Helical" evidence="1">
    <location>
        <begin position="103"/>
        <end position="130"/>
    </location>
</feature>
<protein>
    <submittedName>
        <fullName evidence="3">MARVEL domain-containing protein</fullName>
    </submittedName>
</protein>